<dbReference type="PIRSF" id="PIRSF028754">
    <property type="entry name" value="UCP028754"/>
    <property type="match status" value="1"/>
</dbReference>
<dbReference type="AlphaFoldDB" id="A0A6J6MGZ9"/>
<dbReference type="EMBL" id="CAEZWT010000042">
    <property type="protein sequence ID" value="CAB4671603.1"/>
    <property type="molecule type" value="Genomic_DNA"/>
</dbReference>
<sequence>MEIIEIPALRNPVMIAAFGGWNDAGEAATQALEHLISLWPTILIGQIDPEDYYDFQVNRPLVSMDQNNVRTITWPSTDVLALQTPQFPFDLVIVRGLEPSMRWKDFATSIMDLADDLDITMLITIGSLLADTPHSRPISISRNAGTPEISRRLNLEMSSYEGSTGILGILQDLAIRRGIDAISLWASIPHYASASPSPKAILAMINTLEDILEIPLPIGDLLNQSRDWEESVNELAEEDSEVGDYVRQLEASKDAEGLPEATGDSIAKEFERYFRRGTTE</sequence>
<dbReference type="InterPro" id="IPR008492">
    <property type="entry name" value="Rv2714-like"/>
</dbReference>
<organism evidence="1">
    <name type="scientific">freshwater metagenome</name>
    <dbReference type="NCBI Taxonomy" id="449393"/>
    <lineage>
        <taxon>unclassified sequences</taxon>
        <taxon>metagenomes</taxon>
        <taxon>ecological metagenomes</taxon>
    </lineage>
</organism>
<dbReference type="Pfam" id="PF09754">
    <property type="entry name" value="PAC2"/>
    <property type="match status" value="1"/>
</dbReference>
<name>A0A6J6MGZ9_9ZZZZ</name>
<reference evidence="1" key="1">
    <citation type="submission" date="2020-05" db="EMBL/GenBank/DDBJ databases">
        <authorList>
            <person name="Chiriac C."/>
            <person name="Salcher M."/>
            <person name="Ghai R."/>
            <person name="Kavagutti S V."/>
        </authorList>
    </citation>
    <scope>NUCLEOTIDE SEQUENCE</scope>
</reference>
<gene>
    <name evidence="1" type="ORF">UFOPK2289_01164</name>
</gene>
<dbReference type="InterPro" id="IPR019151">
    <property type="entry name" value="Proteasome_assmbl_chaperone_2"/>
</dbReference>
<dbReference type="SUPFAM" id="SSF159659">
    <property type="entry name" value="Cgl1923-like"/>
    <property type="match status" value="1"/>
</dbReference>
<accession>A0A6J6MGZ9</accession>
<dbReference type="Gene3D" id="3.40.50.10900">
    <property type="entry name" value="PAC-like subunit"/>
    <property type="match status" value="1"/>
</dbReference>
<protein>
    <submittedName>
        <fullName evidence="1">Unannotated protein</fullName>
    </submittedName>
</protein>
<dbReference type="InterPro" id="IPR038389">
    <property type="entry name" value="PSMG2_sf"/>
</dbReference>
<proteinExistence type="predicted"/>
<evidence type="ECO:0000313" key="1">
    <source>
        <dbReference type="EMBL" id="CAB4671603.1"/>
    </source>
</evidence>